<dbReference type="PROSITE" id="PS51257">
    <property type="entry name" value="PROKAR_LIPOPROTEIN"/>
    <property type="match status" value="1"/>
</dbReference>
<sequence>MSRSLSSLTLNSSFFHIDQPLPFSIAFLSSCTLMAAFLRSSMDLNKGVRLMPLPKISSSKSFALSYHSWLWLVALTFP</sequence>
<protein>
    <submittedName>
        <fullName evidence="2">Uncharacterized protein</fullName>
    </submittedName>
</protein>
<reference evidence="2" key="1">
    <citation type="submission" date="2018-02" db="EMBL/GenBank/DDBJ databases">
        <title>Rhizophora mucronata_Transcriptome.</title>
        <authorList>
            <person name="Meera S.P."/>
            <person name="Sreeshan A."/>
            <person name="Augustine A."/>
        </authorList>
    </citation>
    <scope>NUCLEOTIDE SEQUENCE</scope>
    <source>
        <tissue evidence="2">Leaf</tissue>
    </source>
</reference>
<evidence type="ECO:0000313" key="2">
    <source>
        <dbReference type="EMBL" id="MBX19904.1"/>
    </source>
</evidence>
<organism evidence="2">
    <name type="scientific">Rhizophora mucronata</name>
    <name type="common">Asiatic mangrove</name>
    <dbReference type="NCBI Taxonomy" id="61149"/>
    <lineage>
        <taxon>Eukaryota</taxon>
        <taxon>Viridiplantae</taxon>
        <taxon>Streptophyta</taxon>
        <taxon>Embryophyta</taxon>
        <taxon>Tracheophyta</taxon>
        <taxon>Spermatophyta</taxon>
        <taxon>Magnoliopsida</taxon>
        <taxon>eudicotyledons</taxon>
        <taxon>Gunneridae</taxon>
        <taxon>Pentapetalae</taxon>
        <taxon>rosids</taxon>
        <taxon>fabids</taxon>
        <taxon>Malpighiales</taxon>
        <taxon>Rhizophoraceae</taxon>
        <taxon>Rhizophora</taxon>
    </lineage>
</organism>
<proteinExistence type="predicted"/>
<feature type="transmembrane region" description="Helical" evidence="1">
    <location>
        <begin position="20"/>
        <end position="38"/>
    </location>
</feature>
<keyword evidence="1" id="KW-1133">Transmembrane helix</keyword>
<keyword evidence="1" id="KW-0812">Transmembrane</keyword>
<name>A0A2P2LPL0_RHIMU</name>
<dbReference type="AlphaFoldDB" id="A0A2P2LPL0"/>
<evidence type="ECO:0000256" key="1">
    <source>
        <dbReference type="SAM" id="Phobius"/>
    </source>
</evidence>
<keyword evidence="1" id="KW-0472">Membrane</keyword>
<dbReference type="EMBL" id="GGEC01039420">
    <property type="protein sequence ID" value="MBX19904.1"/>
    <property type="molecule type" value="Transcribed_RNA"/>
</dbReference>
<accession>A0A2P2LPL0</accession>